<dbReference type="Pfam" id="PF04774">
    <property type="entry name" value="HABP4_PAI-RBP1"/>
    <property type="match status" value="1"/>
</dbReference>
<feature type="region of interest" description="Disordered" evidence="1">
    <location>
        <begin position="1"/>
        <end position="95"/>
    </location>
</feature>
<feature type="compositionally biased region" description="Polar residues" evidence="1">
    <location>
        <begin position="69"/>
        <end position="82"/>
    </location>
</feature>
<dbReference type="EMBL" id="CP014501">
    <property type="protein sequence ID" value="ANB12813.1"/>
    <property type="molecule type" value="Genomic_DNA"/>
</dbReference>
<dbReference type="RefSeq" id="XP_018735290.1">
    <property type="nucleotide sequence ID" value="XM_018877937.1"/>
</dbReference>
<name>A0A167DE57_9ASCO</name>
<evidence type="ECO:0000313" key="3">
    <source>
        <dbReference type="EMBL" id="ANB12813.1"/>
    </source>
</evidence>
<feature type="compositionally biased region" description="Basic and acidic residues" evidence="1">
    <location>
        <begin position="31"/>
        <end position="47"/>
    </location>
</feature>
<keyword evidence="4" id="KW-1185">Reference proteome</keyword>
<protein>
    <submittedName>
        <fullName evidence="3">Tma10p</fullName>
    </submittedName>
</protein>
<dbReference type="Proteomes" id="UP000189580">
    <property type="component" value="Chromosome a"/>
</dbReference>
<accession>A0A167DE57</accession>
<sequence length="95" mass="10996">MARTTRSTSGSSEEQLPRFFAKNGHYNQDPNKVKKDGHGRGNWGKEGDEIEDLEQTGEFNFNHTRRRSNSTTGNHPDMNSQTKFDRNDEVFEEDF</sequence>
<proteinExistence type="predicted"/>
<dbReference type="OrthoDB" id="2122308at2759"/>
<feature type="domain" description="Hyaluronan/mRNA-binding protein" evidence="2">
    <location>
        <begin position="31"/>
        <end position="78"/>
    </location>
</feature>
<dbReference type="AlphaFoldDB" id="A0A167DE57"/>
<evidence type="ECO:0000313" key="4">
    <source>
        <dbReference type="Proteomes" id="UP000189580"/>
    </source>
</evidence>
<evidence type="ECO:0000259" key="2">
    <source>
        <dbReference type="Pfam" id="PF04774"/>
    </source>
</evidence>
<dbReference type="GeneID" id="30032848"/>
<gene>
    <name evidence="3" type="primary">TMA10</name>
    <name evidence="3" type="ORF">AWJ20_1085</name>
</gene>
<organism evidence="3 4">
    <name type="scientific">Sugiyamaella lignohabitans</name>
    <dbReference type="NCBI Taxonomy" id="796027"/>
    <lineage>
        <taxon>Eukaryota</taxon>
        <taxon>Fungi</taxon>
        <taxon>Dikarya</taxon>
        <taxon>Ascomycota</taxon>
        <taxon>Saccharomycotina</taxon>
        <taxon>Dipodascomycetes</taxon>
        <taxon>Dipodascales</taxon>
        <taxon>Trichomonascaceae</taxon>
        <taxon>Sugiyamaella</taxon>
    </lineage>
</organism>
<dbReference type="KEGG" id="slb:AWJ20_1085"/>
<feature type="compositionally biased region" description="Low complexity" evidence="1">
    <location>
        <begin position="1"/>
        <end position="12"/>
    </location>
</feature>
<reference evidence="3 4" key="1">
    <citation type="submission" date="2016-02" db="EMBL/GenBank/DDBJ databases">
        <title>Complete genome sequence and transcriptome regulation of the pentose utilising yeast Sugiyamaella lignohabitans.</title>
        <authorList>
            <person name="Bellasio M."/>
            <person name="Peymann A."/>
            <person name="Valli M."/>
            <person name="Sipitzky M."/>
            <person name="Graf A."/>
            <person name="Sauer M."/>
            <person name="Marx H."/>
            <person name="Mattanovich D."/>
        </authorList>
    </citation>
    <scope>NUCLEOTIDE SEQUENCE [LARGE SCALE GENOMIC DNA]</scope>
    <source>
        <strain evidence="3 4">CBS 10342</strain>
    </source>
</reference>
<evidence type="ECO:0000256" key="1">
    <source>
        <dbReference type="SAM" id="MobiDB-lite"/>
    </source>
</evidence>
<dbReference type="InterPro" id="IPR006861">
    <property type="entry name" value="HABP4_PAIRBP1-bd"/>
</dbReference>